<gene>
    <name evidence="1" type="ORF">H2509_08450</name>
</gene>
<evidence type="ECO:0000313" key="2">
    <source>
        <dbReference type="Proteomes" id="UP000541109"/>
    </source>
</evidence>
<reference evidence="1 2" key="1">
    <citation type="submission" date="2020-07" db="EMBL/GenBank/DDBJ databases">
        <title>Stappia sp., F7233, whole genome shotgun sequencing project.</title>
        <authorList>
            <person name="Jiang S."/>
            <person name="Liu Z.W."/>
            <person name="Du Z.J."/>
        </authorList>
    </citation>
    <scope>NUCLEOTIDE SEQUENCE [LARGE SCALE GENOMIC DNA]</scope>
    <source>
        <strain evidence="1 2">F7233</strain>
    </source>
</reference>
<sequence>MKEIAFGLVFAALVALGAAALAVQPRPDLPVAVFMAPGRPTEDALQAVVAADGVLLSQFPVVVTLGRGTQFIDRLYQAGALFVGDATALGLCITHSQEGASYAWN</sequence>
<dbReference type="RefSeq" id="WP_182164280.1">
    <property type="nucleotide sequence ID" value="NZ_JACFXV010000048.1"/>
</dbReference>
<comment type="caution">
    <text evidence="1">The sequence shown here is derived from an EMBL/GenBank/DDBJ whole genome shotgun (WGS) entry which is preliminary data.</text>
</comment>
<dbReference type="AlphaFoldDB" id="A0A839ADW7"/>
<proteinExistence type="predicted"/>
<dbReference type="EMBL" id="JACFXV010000048">
    <property type="protein sequence ID" value="MBA5777154.1"/>
    <property type="molecule type" value="Genomic_DNA"/>
</dbReference>
<accession>A0A839ADW7</accession>
<protein>
    <submittedName>
        <fullName evidence="1">Uncharacterized protein</fullName>
    </submittedName>
</protein>
<dbReference type="Proteomes" id="UP000541109">
    <property type="component" value="Unassembled WGS sequence"/>
</dbReference>
<keyword evidence="2" id="KW-1185">Reference proteome</keyword>
<name>A0A839ADW7_9HYPH</name>
<evidence type="ECO:0000313" key="1">
    <source>
        <dbReference type="EMBL" id="MBA5777154.1"/>
    </source>
</evidence>
<organism evidence="1 2">
    <name type="scientific">Stappia albiluteola</name>
    <dbReference type="NCBI Taxonomy" id="2758565"/>
    <lineage>
        <taxon>Bacteria</taxon>
        <taxon>Pseudomonadati</taxon>
        <taxon>Pseudomonadota</taxon>
        <taxon>Alphaproteobacteria</taxon>
        <taxon>Hyphomicrobiales</taxon>
        <taxon>Stappiaceae</taxon>
        <taxon>Stappia</taxon>
    </lineage>
</organism>